<dbReference type="InterPro" id="IPR036291">
    <property type="entry name" value="NAD(P)-bd_dom_sf"/>
</dbReference>
<feature type="non-terminal residue" evidence="2">
    <location>
        <position position="42"/>
    </location>
</feature>
<dbReference type="AlphaFoldDB" id="A0A381U5P8"/>
<evidence type="ECO:0000313" key="2">
    <source>
        <dbReference type="EMBL" id="SVA23081.1"/>
    </source>
</evidence>
<sequence>MRALITGGAGFIGSHLADRLLGRGDQVLLLDDLSTGRLSNIA</sequence>
<dbReference type="Gene3D" id="3.40.50.720">
    <property type="entry name" value="NAD(P)-binding Rossmann-like Domain"/>
    <property type="match status" value="1"/>
</dbReference>
<accession>A0A381U5P8</accession>
<name>A0A381U5P8_9ZZZZ</name>
<protein>
    <recommendedName>
        <fullName evidence="1">NAD-dependent epimerase/dehydratase domain-containing protein</fullName>
    </recommendedName>
</protein>
<dbReference type="EMBL" id="UINC01005712">
    <property type="protein sequence ID" value="SVA23081.1"/>
    <property type="molecule type" value="Genomic_DNA"/>
</dbReference>
<evidence type="ECO:0000259" key="1">
    <source>
        <dbReference type="Pfam" id="PF01370"/>
    </source>
</evidence>
<gene>
    <name evidence="2" type="ORF">METZ01_LOCUS75935</name>
</gene>
<dbReference type="SUPFAM" id="SSF51735">
    <property type="entry name" value="NAD(P)-binding Rossmann-fold domains"/>
    <property type="match status" value="1"/>
</dbReference>
<dbReference type="InterPro" id="IPR001509">
    <property type="entry name" value="Epimerase_deHydtase"/>
</dbReference>
<proteinExistence type="predicted"/>
<organism evidence="2">
    <name type="scientific">marine metagenome</name>
    <dbReference type="NCBI Taxonomy" id="408172"/>
    <lineage>
        <taxon>unclassified sequences</taxon>
        <taxon>metagenomes</taxon>
        <taxon>ecological metagenomes</taxon>
    </lineage>
</organism>
<dbReference type="Pfam" id="PF01370">
    <property type="entry name" value="Epimerase"/>
    <property type="match status" value="1"/>
</dbReference>
<feature type="domain" description="NAD-dependent epimerase/dehydratase" evidence="1">
    <location>
        <begin position="3"/>
        <end position="37"/>
    </location>
</feature>
<reference evidence="2" key="1">
    <citation type="submission" date="2018-05" db="EMBL/GenBank/DDBJ databases">
        <authorList>
            <person name="Lanie J.A."/>
            <person name="Ng W.-L."/>
            <person name="Kazmierczak K.M."/>
            <person name="Andrzejewski T.M."/>
            <person name="Davidsen T.M."/>
            <person name="Wayne K.J."/>
            <person name="Tettelin H."/>
            <person name="Glass J.I."/>
            <person name="Rusch D."/>
            <person name="Podicherti R."/>
            <person name="Tsui H.-C.T."/>
            <person name="Winkler M.E."/>
        </authorList>
    </citation>
    <scope>NUCLEOTIDE SEQUENCE</scope>
</reference>